<dbReference type="InterPro" id="IPR042171">
    <property type="entry name" value="Acyl-CoA_hotdog"/>
</dbReference>
<feature type="domain" description="Acyl-CoA thioesterase-like N-terminal HotDog" evidence="2">
    <location>
        <begin position="44"/>
        <end position="120"/>
    </location>
</feature>
<evidence type="ECO:0000313" key="4">
    <source>
        <dbReference type="EMBL" id="GAA2158843.1"/>
    </source>
</evidence>
<dbReference type="SUPFAM" id="SSF54637">
    <property type="entry name" value="Thioesterase/thiol ester dehydrase-isomerase"/>
    <property type="match status" value="1"/>
</dbReference>
<reference evidence="4 5" key="1">
    <citation type="journal article" date="2019" name="Int. J. Syst. Evol. Microbiol.">
        <title>The Global Catalogue of Microorganisms (GCM) 10K type strain sequencing project: providing services to taxonomists for standard genome sequencing and annotation.</title>
        <authorList>
            <consortium name="The Broad Institute Genomics Platform"/>
            <consortium name="The Broad Institute Genome Sequencing Center for Infectious Disease"/>
            <person name="Wu L."/>
            <person name="Ma J."/>
        </authorList>
    </citation>
    <scope>NUCLEOTIDE SEQUENCE [LARGE SCALE GENOMIC DNA]</scope>
    <source>
        <strain evidence="4 5">JCM 13850</strain>
    </source>
</reference>
<keyword evidence="5" id="KW-1185">Reference proteome</keyword>
<dbReference type="InterPro" id="IPR049449">
    <property type="entry name" value="TesB_ACOT8-like_N"/>
</dbReference>
<gene>
    <name evidence="4" type="ORF">GCM10009727_70010</name>
</gene>
<sequence length="289" mass="30249">MTLRSRPADTAGTAESAASDGTAAGDTALFERDGARVVPTAHARGPWRRDTLHGGAVAALLADSIDIPGWTPVRITFDLLAPVRDTPMTLTVTRPEGGSRVQRQVITLLAGDVPVARAHCLAVRRTRLDLPDGVTDHRNPFADVPVPDLSRPTPGARQAVGWDSFDSGAVRVHPLESSDLGEGAIGVWVRLLVPVVAGQSTSAIARVAAAADYGSVATNARLPFDRWSFMNAELSLHVSREPAGPWVGLVATGVVQPVGSGLSSATLYDSAGRLGQSAQALVVEARPRD</sequence>
<dbReference type="InterPro" id="IPR029069">
    <property type="entry name" value="HotDog_dom_sf"/>
</dbReference>
<dbReference type="Gene3D" id="2.40.160.210">
    <property type="entry name" value="Acyl-CoA thioesterase, double hotdog domain"/>
    <property type="match status" value="1"/>
</dbReference>
<dbReference type="InterPro" id="IPR049450">
    <property type="entry name" value="ACOT8-like_C"/>
</dbReference>
<feature type="region of interest" description="Disordered" evidence="1">
    <location>
        <begin position="1"/>
        <end position="24"/>
    </location>
</feature>
<dbReference type="EMBL" id="BAAAMR010000082">
    <property type="protein sequence ID" value="GAA2158843.1"/>
    <property type="molecule type" value="Genomic_DNA"/>
</dbReference>
<name>A0ABN3ABR9_9ACTN</name>
<dbReference type="Pfam" id="PF20789">
    <property type="entry name" value="4HBT_3C"/>
    <property type="match status" value="1"/>
</dbReference>
<dbReference type="RefSeq" id="WP_344277409.1">
    <property type="nucleotide sequence ID" value="NZ_BAAAMR010000082.1"/>
</dbReference>
<accession>A0ABN3ABR9</accession>
<comment type="caution">
    <text evidence="4">The sequence shown here is derived from an EMBL/GenBank/DDBJ whole genome shotgun (WGS) entry which is preliminary data.</text>
</comment>
<evidence type="ECO:0008006" key="6">
    <source>
        <dbReference type="Google" id="ProtNLM"/>
    </source>
</evidence>
<dbReference type="Pfam" id="PF13622">
    <property type="entry name" value="4HBT_3"/>
    <property type="match status" value="1"/>
</dbReference>
<organism evidence="4 5">
    <name type="scientific">Actinomadura napierensis</name>
    <dbReference type="NCBI Taxonomy" id="267854"/>
    <lineage>
        <taxon>Bacteria</taxon>
        <taxon>Bacillati</taxon>
        <taxon>Actinomycetota</taxon>
        <taxon>Actinomycetes</taxon>
        <taxon>Streptosporangiales</taxon>
        <taxon>Thermomonosporaceae</taxon>
        <taxon>Actinomadura</taxon>
    </lineage>
</organism>
<evidence type="ECO:0000259" key="3">
    <source>
        <dbReference type="Pfam" id="PF20789"/>
    </source>
</evidence>
<evidence type="ECO:0000313" key="5">
    <source>
        <dbReference type="Proteomes" id="UP001501020"/>
    </source>
</evidence>
<proteinExistence type="predicted"/>
<evidence type="ECO:0000259" key="2">
    <source>
        <dbReference type="Pfam" id="PF13622"/>
    </source>
</evidence>
<feature type="domain" description="Acyl-CoA thioesterase-like C-terminal" evidence="3">
    <location>
        <begin position="154"/>
        <end position="283"/>
    </location>
</feature>
<protein>
    <recommendedName>
        <fullName evidence="6">Thioesterase family protein</fullName>
    </recommendedName>
</protein>
<evidence type="ECO:0000256" key="1">
    <source>
        <dbReference type="SAM" id="MobiDB-lite"/>
    </source>
</evidence>
<dbReference type="Proteomes" id="UP001501020">
    <property type="component" value="Unassembled WGS sequence"/>
</dbReference>
<feature type="compositionally biased region" description="Low complexity" evidence="1">
    <location>
        <begin position="8"/>
        <end position="24"/>
    </location>
</feature>